<protein>
    <submittedName>
        <fullName evidence="3">Uncharacterized protein</fullName>
    </submittedName>
</protein>
<dbReference type="EMBL" id="MU154552">
    <property type="protein sequence ID" value="KAF9496511.1"/>
    <property type="molecule type" value="Genomic_DNA"/>
</dbReference>
<organism evidence="3 4">
    <name type="scientific">Pleurotus eryngii</name>
    <name type="common">Boletus of the steppes</name>
    <dbReference type="NCBI Taxonomy" id="5323"/>
    <lineage>
        <taxon>Eukaryota</taxon>
        <taxon>Fungi</taxon>
        <taxon>Dikarya</taxon>
        <taxon>Basidiomycota</taxon>
        <taxon>Agaricomycotina</taxon>
        <taxon>Agaricomycetes</taxon>
        <taxon>Agaricomycetidae</taxon>
        <taxon>Agaricales</taxon>
        <taxon>Pleurotineae</taxon>
        <taxon>Pleurotaceae</taxon>
        <taxon>Pleurotus</taxon>
    </lineage>
</organism>
<feature type="region of interest" description="Disordered" evidence="1">
    <location>
        <begin position="133"/>
        <end position="157"/>
    </location>
</feature>
<name>A0A9P5ZZI6_PLEER</name>
<evidence type="ECO:0000313" key="4">
    <source>
        <dbReference type="Proteomes" id="UP000807025"/>
    </source>
</evidence>
<keyword evidence="2" id="KW-0472">Membrane</keyword>
<dbReference type="AlphaFoldDB" id="A0A9P5ZZI6"/>
<evidence type="ECO:0000313" key="3">
    <source>
        <dbReference type="EMBL" id="KAF9496511.1"/>
    </source>
</evidence>
<evidence type="ECO:0000256" key="2">
    <source>
        <dbReference type="SAM" id="Phobius"/>
    </source>
</evidence>
<proteinExistence type="predicted"/>
<dbReference type="OrthoDB" id="3231188at2759"/>
<keyword evidence="2" id="KW-1133">Transmembrane helix</keyword>
<feature type="region of interest" description="Disordered" evidence="1">
    <location>
        <begin position="175"/>
        <end position="233"/>
    </location>
</feature>
<dbReference type="Proteomes" id="UP000807025">
    <property type="component" value="Unassembled WGS sequence"/>
</dbReference>
<gene>
    <name evidence="3" type="ORF">BDN71DRAFT_1505810</name>
</gene>
<feature type="compositionally biased region" description="Polar residues" evidence="1">
    <location>
        <begin position="199"/>
        <end position="215"/>
    </location>
</feature>
<evidence type="ECO:0000256" key="1">
    <source>
        <dbReference type="SAM" id="MobiDB-lite"/>
    </source>
</evidence>
<comment type="caution">
    <text evidence="3">The sequence shown here is derived from an EMBL/GenBank/DDBJ whole genome shotgun (WGS) entry which is preliminary data.</text>
</comment>
<reference evidence="3" key="1">
    <citation type="submission" date="2020-11" db="EMBL/GenBank/DDBJ databases">
        <authorList>
            <consortium name="DOE Joint Genome Institute"/>
            <person name="Ahrendt S."/>
            <person name="Riley R."/>
            <person name="Andreopoulos W."/>
            <person name="Labutti K."/>
            <person name="Pangilinan J."/>
            <person name="Ruiz-Duenas F.J."/>
            <person name="Barrasa J.M."/>
            <person name="Sanchez-Garcia M."/>
            <person name="Camarero S."/>
            <person name="Miyauchi S."/>
            <person name="Serrano A."/>
            <person name="Linde D."/>
            <person name="Babiker R."/>
            <person name="Drula E."/>
            <person name="Ayuso-Fernandez I."/>
            <person name="Pacheco R."/>
            <person name="Padilla G."/>
            <person name="Ferreira P."/>
            <person name="Barriuso J."/>
            <person name="Kellner H."/>
            <person name="Castanera R."/>
            <person name="Alfaro M."/>
            <person name="Ramirez L."/>
            <person name="Pisabarro A.G."/>
            <person name="Kuo A."/>
            <person name="Tritt A."/>
            <person name="Lipzen A."/>
            <person name="He G."/>
            <person name="Yan M."/>
            <person name="Ng V."/>
            <person name="Cullen D."/>
            <person name="Martin F."/>
            <person name="Rosso M.-N."/>
            <person name="Henrissat B."/>
            <person name="Hibbett D."/>
            <person name="Martinez A.T."/>
            <person name="Grigoriev I.V."/>
        </authorList>
    </citation>
    <scope>NUCLEOTIDE SEQUENCE</scope>
    <source>
        <strain evidence="3">ATCC 90797</strain>
    </source>
</reference>
<keyword evidence="2" id="KW-0812">Transmembrane</keyword>
<sequence length="256" mass="27918">MLVLGRVLRVTLFGAASPDKFTVQMSTLKRIWGVNELMAASLAFAVITAVHVLSSDTSLNEMGLVSLIPYRTYYYKLKSTLVLHADAPPIHKAFCTQSAFVFEGINHDNSTATVAAQAESNQHSVHSLHDALCDIDSSDNNENDNNTSGSADLPQTSRPLTIEYETFDLAQVIDSRSDSEPISPAVVKSTPELQPAHGQPSTNNPSMLQLENSAPVNPLCAGQGKKTASHRGDKGKVAMELWHRLTRQYQCLRPVM</sequence>
<keyword evidence="4" id="KW-1185">Reference proteome</keyword>
<feature type="transmembrane region" description="Helical" evidence="2">
    <location>
        <begin position="34"/>
        <end position="53"/>
    </location>
</feature>
<accession>A0A9P5ZZI6</accession>